<dbReference type="SUPFAM" id="SSF143120">
    <property type="entry name" value="YefM-like"/>
    <property type="match status" value="1"/>
</dbReference>
<dbReference type="Gene3D" id="3.40.1620.10">
    <property type="entry name" value="YefM-like domain"/>
    <property type="match status" value="1"/>
</dbReference>
<dbReference type="InterPro" id="IPR036165">
    <property type="entry name" value="YefM-like_sf"/>
</dbReference>
<reference evidence="3 4" key="1">
    <citation type="journal article" date="2015" name="PLoS ONE">
        <title>Azotobacter Genomes: The Genome of Azotobacter chroococcum NCIMB 8003 (ATCC 4412).</title>
        <authorList>
            <person name="Robson R.L."/>
            <person name="Jones R."/>
            <person name="Robson R.M."/>
            <person name="Schwartz A."/>
            <person name="Richardson T.H."/>
        </authorList>
    </citation>
    <scope>NUCLEOTIDE SEQUENCE [LARGE SCALE GENOMIC DNA]</scope>
    <source>
        <strain evidence="3 4">NCIMB 8003</strain>
    </source>
</reference>
<dbReference type="HOGENOM" id="CLU_155837_1_0_6"/>
<dbReference type="InterPro" id="IPR051405">
    <property type="entry name" value="phD/YefM_antitoxin"/>
</dbReference>
<proteinExistence type="inferred from homology"/>
<organism evidence="3 4">
    <name type="scientific">Azotobacter chroococcum NCIMB 8003</name>
    <dbReference type="NCBI Taxonomy" id="1328314"/>
    <lineage>
        <taxon>Bacteria</taxon>
        <taxon>Pseudomonadati</taxon>
        <taxon>Pseudomonadota</taxon>
        <taxon>Gammaproteobacteria</taxon>
        <taxon>Pseudomonadales</taxon>
        <taxon>Pseudomonadaceae</taxon>
        <taxon>Azotobacter</taxon>
    </lineage>
</organism>
<evidence type="ECO:0000313" key="3">
    <source>
        <dbReference type="EMBL" id="AJE22074.1"/>
    </source>
</evidence>
<dbReference type="KEGG" id="acx:Achr_26480"/>
<protein>
    <recommendedName>
        <fullName evidence="2">Antitoxin</fullName>
    </recommendedName>
</protein>
<dbReference type="EMBL" id="CP010415">
    <property type="protein sequence ID" value="AJE22074.1"/>
    <property type="molecule type" value="Genomic_DNA"/>
</dbReference>
<name>A0A0C4WNE7_9GAMM</name>
<comment type="similarity">
    <text evidence="1 2">Belongs to the phD/YefM antitoxin family.</text>
</comment>
<dbReference type="AlphaFoldDB" id="A0A0C4WNE7"/>
<gene>
    <name evidence="3" type="ORF">Achr_26480</name>
</gene>
<dbReference type="PANTHER" id="PTHR33713:SF6">
    <property type="entry name" value="ANTITOXIN YEFM"/>
    <property type="match status" value="1"/>
</dbReference>
<dbReference type="Pfam" id="PF02604">
    <property type="entry name" value="PhdYeFM_antitox"/>
    <property type="match status" value="1"/>
</dbReference>
<keyword evidence="4" id="KW-1185">Reference proteome</keyword>
<evidence type="ECO:0000256" key="2">
    <source>
        <dbReference type="RuleBase" id="RU362080"/>
    </source>
</evidence>
<dbReference type="STRING" id="1328314.Achr_26480"/>
<comment type="function">
    <text evidence="2">Antitoxin component of a type II toxin-antitoxin (TA) system.</text>
</comment>
<dbReference type="Proteomes" id="UP000068210">
    <property type="component" value="Chromosome"/>
</dbReference>
<dbReference type="PANTHER" id="PTHR33713">
    <property type="entry name" value="ANTITOXIN YAFN-RELATED"/>
    <property type="match status" value="1"/>
</dbReference>
<evidence type="ECO:0000256" key="1">
    <source>
        <dbReference type="ARBA" id="ARBA00009981"/>
    </source>
</evidence>
<dbReference type="Gene3D" id="6.10.250.330">
    <property type="match status" value="1"/>
</dbReference>
<evidence type="ECO:0000313" key="4">
    <source>
        <dbReference type="Proteomes" id="UP000068210"/>
    </source>
</evidence>
<sequence length="85" mass="9571">MQTINYTTARQHLAETMDRVNNDRTPILVTRQKGEPVVMISLADYNALEETAYLLRSPANAERLIRSIASLRAGKAEPRSLVDED</sequence>
<accession>A0A0C4WNE7</accession>
<dbReference type="InterPro" id="IPR006442">
    <property type="entry name" value="Antitoxin_Phd/YefM"/>
</dbReference>
<dbReference type="RefSeq" id="WP_039805099.1">
    <property type="nucleotide sequence ID" value="NZ_CP010415.1"/>
</dbReference>
<dbReference type="GeneID" id="61930380"/>
<dbReference type="NCBIfam" id="TIGR01552">
    <property type="entry name" value="phd_fam"/>
    <property type="match status" value="1"/>
</dbReference>